<feature type="domain" description="Killer toxin Kp4" evidence="2">
    <location>
        <begin position="55"/>
        <end position="176"/>
    </location>
</feature>
<dbReference type="Proteomes" id="UP000326877">
    <property type="component" value="Unassembled WGS sequence"/>
</dbReference>
<proteinExistence type="predicted"/>
<evidence type="ECO:0000256" key="1">
    <source>
        <dbReference type="SAM" id="Phobius"/>
    </source>
</evidence>
<keyword evidence="1" id="KW-0472">Membrane</keyword>
<keyword evidence="1" id="KW-1133">Transmembrane helix</keyword>
<dbReference type="SUPFAM" id="SSF55221">
    <property type="entry name" value="Yeast killer toxins"/>
    <property type="match status" value="1"/>
</dbReference>
<evidence type="ECO:0000313" key="3">
    <source>
        <dbReference type="EMBL" id="KAE8387751.1"/>
    </source>
</evidence>
<dbReference type="GO" id="GO:0005576">
    <property type="term" value="C:extracellular region"/>
    <property type="evidence" value="ECO:0007669"/>
    <property type="project" value="InterPro"/>
</dbReference>
<dbReference type="Pfam" id="PF09044">
    <property type="entry name" value="Kp4"/>
    <property type="match status" value="1"/>
</dbReference>
<dbReference type="Gene3D" id="3.30.430.10">
    <property type="entry name" value="Killer Toxin P4, subunit A"/>
    <property type="match status" value="1"/>
</dbReference>
<protein>
    <submittedName>
        <fullName evidence="3">Kp4-domain-containing protein</fullName>
    </submittedName>
</protein>
<accession>A0A5N7C0Z3</accession>
<dbReference type="InterPro" id="IPR015131">
    <property type="entry name" value="Killer_tox_Kp4"/>
</dbReference>
<dbReference type="InterPro" id="IPR011329">
    <property type="entry name" value="Killer_tox_Kp4/SMK"/>
</dbReference>
<dbReference type="AlphaFoldDB" id="A0A5N7C0Z3"/>
<dbReference type="OrthoDB" id="4177994at2759"/>
<keyword evidence="1" id="KW-0812">Transmembrane</keyword>
<evidence type="ECO:0000259" key="2">
    <source>
        <dbReference type="Pfam" id="PF09044"/>
    </source>
</evidence>
<name>A0A5N7C0Z3_PETAA</name>
<dbReference type="EMBL" id="ML735288">
    <property type="protein sequence ID" value="KAE8387751.1"/>
    <property type="molecule type" value="Genomic_DNA"/>
</dbReference>
<feature type="transmembrane region" description="Helical" evidence="1">
    <location>
        <begin position="43"/>
        <end position="62"/>
    </location>
</feature>
<organism evidence="3">
    <name type="scientific">Petromyces alliaceus</name>
    <name type="common">Aspergillus alliaceus</name>
    <dbReference type="NCBI Taxonomy" id="209559"/>
    <lineage>
        <taxon>Eukaryota</taxon>
        <taxon>Fungi</taxon>
        <taxon>Dikarya</taxon>
        <taxon>Ascomycota</taxon>
        <taxon>Pezizomycotina</taxon>
        <taxon>Eurotiomycetes</taxon>
        <taxon>Eurotiomycetidae</taxon>
        <taxon>Eurotiales</taxon>
        <taxon>Aspergillaceae</taxon>
        <taxon>Aspergillus</taxon>
        <taxon>Aspergillus subgen. Circumdati</taxon>
    </lineage>
</organism>
<sequence length="187" mass="19886">MQYGGRHMDFINPAIAPADSSLQQPSIPGNNLPKHLPSITSPATSFIMLATAFLIFATALTANAKLGINCRGSAKCSALWGPTDAAQQLTNVIQKIDTNRWYMNGEHIACVGNQLGNGGGYCAFLQKTGGTNGGVIKSLAHYIPEHGCKQCGSVPYYYPQGNNNVDDGELTYNYVEDPCNVAGAQLC</sequence>
<reference evidence="3" key="1">
    <citation type="submission" date="2019-04" db="EMBL/GenBank/DDBJ databases">
        <title>Friends and foes A comparative genomics studyof 23 Aspergillus species from section Flavi.</title>
        <authorList>
            <consortium name="DOE Joint Genome Institute"/>
            <person name="Kjaerbolling I."/>
            <person name="Vesth T."/>
            <person name="Frisvad J.C."/>
            <person name="Nybo J.L."/>
            <person name="Theobald S."/>
            <person name="Kildgaard S."/>
            <person name="Isbrandt T."/>
            <person name="Kuo A."/>
            <person name="Sato A."/>
            <person name="Lyhne E.K."/>
            <person name="Kogle M.E."/>
            <person name="Wiebenga A."/>
            <person name="Kun R.S."/>
            <person name="Lubbers R.J."/>
            <person name="Makela M.R."/>
            <person name="Barry K."/>
            <person name="Chovatia M."/>
            <person name="Clum A."/>
            <person name="Daum C."/>
            <person name="Haridas S."/>
            <person name="He G."/>
            <person name="LaButti K."/>
            <person name="Lipzen A."/>
            <person name="Mondo S."/>
            <person name="Riley R."/>
            <person name="Salamov A."/>
            <person name="Simmons B.A."/>
            <person name="Magnuson J.K."/>
            <person name="Henrissat B."/>
            <person name="Mortensen U.H."/>
            <person name="Larsen T.O."/>
            <person name="Devries R.P."/>
            <person name="Grigoriev I.V."/>
            <person name="Machida M."/>
            <person name="Baker S.E."/>
            <person name="Andersen M.R."/>
        </authorList>
    </citation>
    <scope>NUCLEOTIDE SEQUENCE [LARGE SCALE GENOMIC DNA]</scope>
    <source>
        <strain evidence="3">IBT 14317</strain>
    </source>
</reference>
<gene>
    <name evidence="3" type="ORF">BDV23DRAFT_120933</name>
</gene>